<evidence type="ECO:0000256" key="6">
    <source>
        <dbReference type="ARBA" id="ARBA00023136"/>
    </source>
</evidence>
<dbReference type="EMBL" id="JADZSC010000001">
    <property type="protein sequence ID" value="MBH0229697.1"/>
    <property type="molecule type" value="Genomic_DNA"/>
</dbReference>
<keyword evidence="6 7" id="KW-0472">Membrane</keyword>
<evidence type="ECO:0000313" key="9">
    <source>
        <dbReference type="EMBL" id="MBH0229697.1"/>
    </source>
</evidence>
<proteinExistence type="inferred from homology"/>
<organism evidence="9 10">
    <name type="scientific">Halobacillus yeomjeoni</name>
    <dbReference type="NCBI Taxonomy" id="311194"/>
    <lineage>
        <taxon>Bacteria</taxon>
        <taxon>Bacillati</taxon>
        <taxon>Bacillota</taxon>
        <taxon>Bacilli</taxon>
        <taxon>Bacillales</taxon>
        <taxon>Bacillaceae</taxon>
        <taxon>Halobacillus</taxon>
    </lineage>
</organism>
<comment type="similarity">
    <text evidence="2">Belongs to the DedA family.</text>
</comment>
<keyword evidence="3" id="KW-1003">Cell membrane</keyword>
<evidence type="ECO:0000256" key="5">
    <source>
        <dbReference type="ARBA" id="ARBA00022989"/>
    </source>
</evidence>
<keyword evidence="5 7" id="KW-1133">Transmembrane helix</keyword>
<dbReference type="InterPro" id="IPR032816">
    <property type="entry name" value="VTT_dom"/>
</dbReference>
<evidence type="ECO:0000259" key="8">
    <source>
        <dbReference type="Pfam" id="PF09335"/>
    </source>
</evidence>
<evidence type="ECO:0000256" key="7">
    <source>
        <dbReference type="SAM" id="Phobius"/>
    </source>
</evidence>
<dbReference type="InterPro" id="IPR051311">
    <property type="entry name" value="DedA_domain"/>
</dbReference>
<keyword evidence="10" id="KW-1185">Reference proteome</keyword>
<reference evidence="9 10" key="1">
    <citation type="journal article" date="2005" name="Int. J. Syst. Evol. Microbiol.">
        <title>Halobacillus yeomjeoni sp. nov., isolated from a marine solar saltern in Korea.</title>
        <authorList>
            <person name="Yoon J.H."/>
            <person name="Kang S.J."/>
            <person name="Lee C.H."/>
            <person name="Oh H.W."/>
            <person name="Oh T.K."/>
        </authorList>
    </citation>
    <scope>NUCLEOTIDE SEQUENCE [LARGE SCALE GENOMIC DNA]</scope>
    <source>
        <strain evidence="9 10">KCTC 3957</strain>
    </source>
</reference>
<accession>A0A931HTV1</accession>
<evidence type="ECO:0000256" key="1">
    <source>
        <dbReference type="ARBA" id="ARBA00004651"/>
    </source>
</evidence>
<feature type="transmembrane region" description="Helical" evidence="7">
    <location>
        <begin position="175"/>
        <end position="197"/>
    </location>
</feature>
<sequence>MVDWIIQFMEQHGYLGVFMLMTLENLFPPIPSEVILPFGGFLTTYTNLSALGVVILATSGSVTGAILLYGAGYFLGIDKVADVVDKWGVFLRLRKEDVFKTLEWFNKYGVWTVLLCRMIPLVRSLISIPAGMSGMNFTLFVSFTLFGTFTWNVLLVTAGVILGESWSDILHYMHMYSALTYSFTGVIFLLLMIWIYLKRKKLQKR</sequence>
<comment type="caution">
    <text evidence="9">The sequence shown here is derived from an EMBL/GenBank/DDBJ whole genome shotgun (WGS) entry which is preliminary data.</text>
</comment>
<evidence type="ECO:0000256" key="3">
    <source>
        <dbReference type="ARBA" id="ARBA00022475"/>
    </source>
</evidence>
<feature type="transmembrane region" description="Helical" evidence="7">
    <location>
        <begin position="138"/>
        <end position="163"/>
    </location>
</feature>
<dbReference type="PANTHER" id="PTHR42709:SF6">
    <property type="entry name" value="UNDECAPRENYL PHOSPHATE TRANSPORTER A"/>
    <property type="match status" value="1"/>
</dbReference>
<dbReference type="PANTHER" id="PTHR42709">
    <property type="entry name" value="ALKALINE PHOSPHATASE LIKE PROTEIN"/>
    <property type="match status" value="1"/>
</dbReference>
<feature type="transmembrane region" description="Helical" evidence="7">
    <location>
        <begin position="48"/>
        <end position="69"/>
    </location>
</feature>
<feature type="domain" description="VTT" evidence="8">
    <location>
        <begin position="30"/>
        <end position="159"/>
    </location>
</feature>
<gene>
    <name evidence="9" type="ORF">H0267_05650</name>
</gene>
<keyword evidence="4 7" id="KW-0812">Transmembrane</keyword>
<protein>
    <submittedName>
        <fullName evidence="9">DedA family protein</fullName>
    </submittedName>
</protein>
<evidence type="ECO:0000313" key="10">
    <source>
        <dbReference type="Proteomes" id="UP000614490"/>
    </source>
</evidence>
<comment type="subcellular location">
    <subcellularLocation>
        <location evidence="1">Cell membrane</location>
        <topology evidence="1">Multi-pass membrane protein</topology>
    </subcellularLocation>
</comment>
<evidence type="ECO:0000256" key="4">
    <source>
        <dbReference type="ARBA" id="ARBA00022692"/>
    </source>
</evidence>
<dbReference type="Pfam" id="PF09335">
    <property type="entry name" value="VTT_dom"/>
    <property type="match status" value="1"/>
</dbReference>
<dbReference type="GO" id="GO:0005886">
    <property type="term" value="C:plasma membrane"/>
    <property type="evidence" value="ECO:0007669"/>
    <property type="project" value="UniProtKB-SubCell"/>
</dbReference>
<dbReference type="Proteomes" id="UP000614490">
    <property type="component" value="Unassembled WGS sequence"/>
</dbReference>
<dbReference type="AlphaFoldDB" id="A0A931HTV1"/>
<evidence type="ECO:0000256" key="2">
    <source>
        <dbReference type="ARBA" id="ARBA00010792"/>
    </source>
</evidence>
<feature type="transmembrane region" description="Helical" evidence="7">
    <location>
        <begin position="12"/>
        <end position="36"/>
    </location>
</feature>
<name>A0A931HTV1_9BACI</name>